<dbReference type="Pfam" id="PF13489">
    <property type="entry name" value="Methyltransf_23"/>
    <property type="match status" value="1"/>
</dbReference>
<sequence>MTEFNQDSHQEAIKANLKMFNEGFAKKYDHYESQTIFSILFSKYLLEYDFKNPTNRKSLAETEHVIGDPYIQSNGLSVEKDLPDPKTYLTRFPNSIIKPGIKMLDFACGTGSVTEMFVPYLTDEEKSSELIGMDINPAFLKQFDLKADKYNSDKLEFKSYQYDLLDESVQSELSTKFENRFDLIICTLAYHHIDNYELVTKKLATFLKPQGWLFIIDLYNEDVDSPTPNLECPAVRHMGGLKLSKLNHTLSNIAGLENVSSARQFRTYIWQEDIFIKFHSPEAVIKKMQAGELESKDIGNDETGYLIECSIVYAAGQKK</sequence>
<dbReference type="PANTHER" id="PTHR43861">
    <property type="entry name" value="TRANS-ACONITATE 2-METHYLTRANSFERASE-RELATED"/>
    <property type="match status" value="1"/>
</dbReference>
<gene>
    <name evidence="1" type="ORF">J8A68_001742</name>
</gene>
<dbReference type="GeneID" id="73468543"/>
<organism evidence="1 2">
    <name type="scientific">[Candida] subhashii</name>
    <dbReference type="NCBI Taxonomy" id="561895"/>
    <lineage>
        <taxon>Eukaryota</taxon>
        <taxon>Fungi</taxon>
        <taxon>Dikarya</taxon>
        <taxon>Ascomycota</taxon>
        <taxon>Saccharomycotina</taxon>
        <taxon>Pichiomycetes</taxon>
        <taxon>Debaryomycetaceae</taxon>
        <taxon>Spathaspora</taxon>
    </lineage>
</organism>
<evidence type="ECO:0000313" key="1">
    <source>
        <dbReference type="EMBL" id="KAG7664717.1"/>
    </source>
</evidence>
<dbReference type="Proteomes" id="UP000694255">
    <property type="component" value="Unassembled WGS sequence"/>
</dbReference>
<accession>A0A8J5QT61</accession>
<dbReference type="EMBL" id="JAGSYN010000066">
    <property type="protein sequence ID" value="KAG7664717.1"/>
    <property type="molecule type" value="Genomic_DNA"/>
</dbReference>
<dbReference type="AlphaFoldDB" id="A0A8J5QT61"/>
<comment type="caution">
    <text evidence="1">The sequence shown here is derived from an EMBL/GenBank/DDBJ whole genome shotgun (WGS) entry which is preliminary data.</text>
</comment>
<dbReference type="CDD" id="cd02440">
    <property type="entry name" value="AdoMet_MTases"/>
    <property type="match status" value="1"/>
</dbReference>
<evidence type="ECO:0000313" key="2">
    <source>
        <dbReference type="Proteomes" id="UP000694255"/>
    </source>
</evidence>
<proteinExistence type="predicted"/>
<name>A0A8J5QT61_9ASCO</name>
<dbReference type="OrthoDB" id="3647at2759"/>
<keyword evidence="2" id="KW-1185">Reference proteome</keyword>
<dbReference type="RefSeq" id="XP_049264949.1">
    <property type="nucleotide sequence ID" value="XM_049405420.1"/>
</dbReference>
<reference evidence="1 2" key="1">
    <citation type="journal article" date="2021" name="DNA Res.">
        <title>Genome analysis of Candida subhashii reveals its hybrid nature and dual mitochondrial genome conformations.</title>
        <authorList>
            <person name="Mixao V."/>
            <person name="Hegedusova E."/>
            <person name="Saus E."/>
            <person name="Pryszcz L.P."/>
            <person name="Cillingova A."/>
            <person name="Nosek J."/>
            <person name="Gabaldon T."/>
        </authorList>
    </citation>
    <scope>NUCLEOTIDE SEQUENCE [LARGE SCALE GENOMIC DNA]</scope>
    <source>
        <strain evidence="1 2">CBS 10753</strain>
    </source>
</reference>
<protein>
    <recommendedName>
        <fullName evidence="3">Methyltransferase domain-containing protein</fullName>
    </recommendedName>
</protein>
<evidence type="ECO:0008006" key="3">
    <source>
        <dbReference type="Google" id="ProtNLM"/>
    </source>
</evidence>
<dbReference type="PANTHER" id="PTHR43861:SF1">
    <property type="entry name" value="TRANS-ACONITATE 2-METHYLTRANSFERASE"/>
    <property type="match status" value="1"/>
</dbReference>